<dbReference type="GO" id="GO:0005975">
    <property type="term" value="P:carbohydrate metabolic process"/>
    <property type="evidence" value="ECO:0007669"/>
    <property type="project" value="InterPro"/>
</dbReference>
<dbReference type="InterPro" id="IPR011330">
    <property type="entry name" value="Glyco_hydro/deAcase_b/a-brl"/>
</dbReference>
<reference evidence="2" key="1">
    <citation type="submission" date="2016-05" db="EMBL/GenBank/DDBJ databases">
        <title>Comparative genomics of biotechnologically important yeasts.</title>
        <authorList>
            <consortium name="DOE Joint Genome Institute"/>
            <person name="Riley R."/>
            <person name="Haridas S."/>
            <person name="Wolfe K.H."/>
            <person name="Lopes M.R."/>
            <person name="Hittinger C.T."/>
            <person name="Goker M."/>
            <person name="Salamov A."/>
            <person name="Wisecaver J."/>
            <person name="Long T.M."/>
            <person name="Aerts A.L."/>
            <person name="Barry K."/>
            <person name="Choi C."/>
            <person name="Clum A."/>
            <person name="Coughlan A.Y."/>
            <person name="Deshpande S."/>
            <person name="Douglass A.P."/>
            <person name="Hanson S.J."/>
            <person name="Klenk H.-P."/>
            <person name="Labutti K."/>
            <person name="Lapidus A."/>
            <person name="Lindquist E."/>
            <person name="Lipzen A."/>
            <person name="Meier-Kolthoff J.P."/>
            <person name="Ohm R.A."/>
            <person name="Otillar R.P."/>
            <person name="Pangilinan J."/>
            <person name="Peng Y."/>
            <person name="Rokas A."/>
            <person name="Rosa C.A."/>
            <person name="Scheuner C."/>
            <person name="Sibirny A.A."/>
            <person name="Slot J.C."/>
            <person name="Stielow J.B."/>
            <person name="Sun H."/>
            <person name="Kurtzman C.P."/>
            <person name="Blackwell M."/>
            <person name="Grigoriev I.V."/>
            <person name="Jeffries T.W."/>
        </authorList>
    </citation>
    <scope>NUCLEOTIDE SEQUENCE [LARGE SCALE GENOMIC DNA]</scope>
    <source>
        <strain evidence="2">NRRL Y-2460</strain>
    </source>
</reference>
<dbReference type="EMBL" id="KV454011">
    <property type="protein sequence ID" value="ODV97478.1"/>
    <property type="molecule type" value="Genomic_DNA"/>
</dbReference>
<dbReference type="PANTHER" id="PTHR30292">
    <property type="entry name" value="UNCHARACTERIZED PROTEIN YBGL-RELATED"/>
    <property type="match status" value="1"/>
</dbReference>
<name>A0A1E4U0M7_PACTA</name>
<gene>
    <name evidence="1" type="ORF">PACTADRAFT_73219</name>
</gene>
<accession>A0A1E4U0M7</accession>
<dbReference type="STRING" id="669874.A0A1E4U0M7"/>
<organism evidence="1 2">
    <name type="scientific">Pachysolen tannophilus NRRL Y-2460</name>
    <dbReference type="NCBI Taxonomy" id="669874"/>
    <lineage>
        <taxon>Eukaryota</taxon>
        <taxon>Fungi</taxon>
        <taxon>Dikarya</taxon>
        <taxon>Ascomycota</taxon>
        <taxon>Saccharomycotina</taxon>
        <taxon>Pichiomycetes</taxon>
        <taxon>Pachysolenaceae</taxon>
        <taxon>Pachysolen</taxon>
    </lineage>
</organism>
<dbReference type="PANTHER" id="PTHR30292:SF0">
    <property type="entry name" value="5-OXOPROLINASE SUBUNIT A"/>
    <property type="match status" value="1"/>
</dbReference>
<sequence length="285" mass="32405">MYLYTYLVVWEISKNFDWWRNFGQALSNKTLLPRFEINCDMGEGYGRWKMGPDDEIMPYIDSANIACGFHAGDYNIMKKTVKLAKQYNVKVGSHPGLPDKIGFGRRPWEIAPEEIYNLIIYQTGALYGFLKSEGMELSYIKPHGQLYFYIEQNEDVMRAALKAAKTFNVPIVGAKNAHYEQIAKEEGVPFIQEFYCDIDWNSEGNLVLPAKSQMKTPQEIYDSIYKCGTTGSCFDNNGEELNIGFGDAPFSVCLHSDMPTALENVIKAREAIDKVNKQLGFSLKT</sequence>
<protein>
    <recommendedName>
        <fullName evidence="3">Lactam utilization protein lamB</fullName>
    </recommendedName>
</protein>
<dbReference type="Pfam" id="PF03746">
    <property type="entry name" value="LamB_YcsF"/>
    <property type="match status" value="1"/>
</dbReference>
<evidence type="ECO:0000313" key="2">
    <source>
        <dbReference type="Proteomes" id="UP000094236"/>
    </source>
</evidence>
<evidence type="ECO:0000313" key="1">
    <source>
        <dbReference type="EMBL" id="ODV97478.1"/>
    </source>
</evidence>
<dbReference type="AlphaFoldDB" id="A0A1E4U0M7"/>
<dbReference type="SUPFAM" id="SSF88713">
    <property type="entry name" value="Glycoside hydrolase/deacetylase"/>
    <property type="match status" value="1"/>
</dbReference>
<dbReference type="CDD" id="cd11665">
    <property type="entry name" value="LamB_like"/>
    <property type="match status" value="1"/>
</dbReference>
<evidence type="ECO:0008006" key="3">
    <source>
        <dbReference type="Google" id="ProtNLM"/>
    </source>
</evidence>
<dbReference type="Proteomes" id="UP000094236">
    <property type="component" value="Unassembled WGS sequence"/>
</dbReference>
<dbReference type="NCBIfam" id="NF003814">
    <property type="entry name" value="PRK05406.1-3"/>
    <property type="match status" value="1"/>
</dbReference>
<dbReference type="InterPro" id="IPR005501">
    <property type="entry name" value="LamB/YcsF/PxpA-like"/>
</dbReference>
<dbReference type="NCBIfam" id="NF003816">
    <property type="entry name" value="PRK05406.1-5"/>
    <property type="match status" value="1"/>
</dbReference>
<keyword evidence="2" id="KW-1185">Reference proteome</keyword>
<dbReference type="OrthoDB" id="5295431at2759"/>
<proteinExistence type="predicted"/>
<dbReference type="Gene3D" id="3.20.20.370">
    <property type="entry name" value="Glycoside hydrolase/deacetylase"/>
    <property type="match status" value="1"/>
</dbReference>